<feature type="repeat" description="CHCR" evidence="7">
    <location>
        <begin position="745"/>
        <end position="947"/>
    </location>
</feature>
<dbReference type="InterPro" id="IPR000547">
    <property type="entry name" value="Clathrin_H-chain/VPS_repeat"/>
</dbReference>
<dbReference type="OrthoDB" id="1845386at2759"/>
<dbReference type="Pfam" id="PF05131">
    <property type="entry name" value="Pep3_Vps18"/>
    <property type="match status" value="1"/>
</dbReference>
<evidence type="ECO:0000313" key="11">
    <source>
        <dbReference type="EMBL" id="KCV71973.1"/>
    </source>
</evidence>
<feature type="compositionally biased region" description="Gly residues" evidence="8">
    <location>
        <begin position="226"/>
        <end position="244"/>
    </location>
</feature>
<sequence length="1142" mass="124190">MIGPAGAAAPSAPVAHDEGLPALFELESISIAGHDVQPVRIATANSIIVTATTKNILLVLDLNNPDNIVQHDLPQPASQLVALFLDPQAQHLLMSFQNAKTFYLAMGQKKARLLERLNGHIITAVGWNPRRDAPGGGAGGADGDILLGTAEGLLLELDMHAPSEESILRRRSVKAIFTCPKEDVKTPVVGIFSEIRGKYLRVIVLTTHHFLQFSGALAAEPRTAGDGAGASGGSGAGAGGAGGSDRLGTSLPGSTLLQDGASQLVGSVAAGMASATGAGGASAGLFSTFFAGYTGNYLDTALVSPPNVPYQLNNHGVAFSTVAATSDGRQAESFACLLGASLYHGSLTSTVGEGMPVVGTAKFMPHPKLADEPADAVVPNSIVLTRHHILLLMGDQLVAFSRISFKVVFKHRFRETPIHMTADASSDTIWLATNSTIYEVVTENEDKNLWEDYLFDEQLAKALHHCHTPKQFQRVFRSIGSAAWADNSYAIAAAAWARITGNNYSFEDITLRFLNLASRPSPEQSSAGRFALLVYLLSRYQFYEKTDVTQLNLLATWITEMFLSEMSREAVLQAAAQQVTGSGAATAEGAASTSSTGREAALRAQFARFLKTGVAAVPAPSGLLHQDSNQEDHYADLNFLLPGHHSPSASSPNLKQPSQNPGKDHLDRATAYRLMASYGRTREMLDYATMVGDFERVISHHLQVGNYADALAIVMKYPSDDIFYKFAPTLMEHLPREFIEFLERIRDLDPKSLLPALMKYTARRTAEIQANPQLAKTLPNYAINFLYFCIEHRKNRDAAVHNYLLSLLAQQPDETQLLDFIRAHINLDPAFNLQYALRICTQHGHARSAVHIYAAMGLYEEAVFTALTKAKDIELAQSFPENLKDGDLVLDSATRLGGNSGRDPGSARGSSSAVVAAAIPEDLEGLRKKLWLQIAKHVVEENNDIEKAMEFVEKCPSLRIEDVLPFFGDFANIDHFQDQICQALRKYSKETESFRERMDSTSHSAELLREDIRALRARAASAPVTSSCGLCNRGLLSRTAIVFACSHAFHLDCVINQRKRFAPLHERAKIQELQKRISQNTATGRQDTLLSSPLVQMSKSELEEIASSECVLCGEIAIAAALDNPFILDTDEDRMIANSWKL</sequence>
<dbReference type="GO" id="GO:0030897">
    <property type="term" value="C:HOPS complex"/>
    <property type="evidence" value="ECO:0007669"/>
    <property type="project" value="TreeGrafter"/>
</dbReference>
<dbReference type="STRING" id="691883.A0A058ZDI3"/>
<dbReference type="OMA" id="KFFVFPC"/>
<dbReference type="PANTHER" id="PTHR23323">
    <property type="entry name" value="VACUOLAR PROTEIN SORTING-ASSOCIATED PROTEIN"/>
    <property type="match status" value="1"/>
</dbReference>
<dbReference type="GO" id="GO:0007033">
    <property type="term" value="P:vacuole organization"/>
    <property type="evidence" value="ECO:0007669"/>
    <property type="project" value="TreeGrafter"/>
</dbReference>
<dbReference type="GO" id="GO:0005768">
    <property type="term" value="C:endosome"/>
    <property type="evidence" value="ECO:0007669"/>
    <property type="project" value="TreeGrafter"/>
</dbReference>
<evidence type="ECO:0000256" key="5">
    <source>
        <dbReference type="ARBA" id="ARBA00023136"/>
    </source>
</evidence>
<dbReference type="GO" id="GO:0030674">
    <property type="term" value="F:protein-macromolecule adaptor activity"/>
    <property type="evidence" value="ECO:0007669"/>
    <property type="project" value="TreeGrafter"/>
</dbReference>
<keyword evidence="12" id="KW-1185">Reference proteome</keyword>
<comment type="subcellular location">
    <subcellularLocation>
        <location evidence="6">Endomembrane system</location>
        <topology evidence="6">Peripheral membrane protein</topology>
        <orientation evidence="6">Cytoplasmic side</orientation>
    </subcellularLocation>
</comment>
<dbReference type="RefSeq" id="XP_009493551.1">
    <property type="nucleotide sequence ID" value="XM_009495276.1"/>
</dbReference>
<evidence type="ECO:0000259" key="10">
    <source>
        <dbReference type="Pfam" id="PF26148"/>
    </source>
</evidence>
<dbReference type="EMBL" id="KB932202">
    <property type="protein sequence ID" value="KCV71973.1"/>
    <property type="molecule type" value="Genomic_DNA"/>
</dbReference>
<gene>
    <name evidence="11" type="ORF">H696_01381</name>
</gene>
<dbReference type="GO" id="GO:0006886">
    <property type="term" value="P:intracellular protein transport"/>
    <property type="evidence" value="ECO:0007669"/>
    <property type="project" value="UniProtKB-UniRule"/>
</dbReference>
<evidence type="ECO:0000256" key="6">
    <source>
        <dbReference type="ARBA" id="ARBA00029433"/>
    </source>
</evidence>
<reference evidence="11" key="1">
    <citation type="submission" date="2013-04" db="EMBL/GenBank/DDBJ databases">
        <title>The Genome Sequence of Fonticula alba ATCC 38817.</title>
        <authorList>
            <consortium name="The Broad Institute Genomics Platform"/>
            <person name="Russ C."/>
            <person name="Cuomo C."/>
            <person name="Burger G."/>
            <person name="Gray M.W."/>
            <person name="Holland P.W.H."/>
            <person name="King N."/>
            <person name="Lang F.B.F."/>
            <person name="Roger A.J."/>
            <person name="Ruiz-Trillo I."/>
            <person name="Brown M."/>
            <person name="Walker B."/>
            <person name="Young S."/>
            <person name="Zeng Q."/>
            <person name="Gargeya S."/>
            <person name="Fitzgerald M."/>
            <person name="Haas B."/>
            <person name="Abouelleil A."/>
            <person name="Allen A.W."/>
            <person name="Alvarado L."/>
            <person name="Arachchi H.M."/>
            <person name="Berlin A.M."/>
            <person name="Chapman S.B."/>
            <person name="Gainer-Dewar J."/>
            <person name="Goldberg J."/>
            <person name="Griggs A."/>
            <person name="Gujja S."/>
            <person name="Hansen M."/>
            <person name="Howarth C."/>
            <person name="Imamovic A."/>
            <person name="Ireland A."/>
            <person name="Larimer J."/>
            <person name="McCowan C."/>
            <person name="Murphy C."/>
            <person name="Pearson M."/>
            <person name="Poon T.W."/>
            <person name="Priest M."/>
            <person name="Roberts A."/>
            <person name="Saif S."/>
            <person name="Shea T."/>
            <person name="Sisk P."/>
            <person name="Sykes S."/>
            <person name="Wortman J."/>
            <person name="Nusbaum C."/>
            <person name="Birren B."/>
        </authorList>
    </citation>
    <scope>NUCLEOTIDE SEQUENCE [LARGE SCALE GENOMIC DNA]</scope>
    <source>
        <strain evidence="11">ATCC 38817</strain>
    </source>
</reference>
<dbReference type="GeneID" id="20526106"/>
<keyword evidence="5" id="KW-0472">Membrane</keyword>
<evidence type="ECO:0000256" key="8">
    <source>
        <dbReference type="SAM" id="MobiDB-lite"/>
    </source>
</evidence>
<feature type="region of interest" description="Disordered" evidence="8">
    <location>
        <begin position="646"/>
        <end position="666"/>
    </location>
</feature>
<dbReference type="GO" id="GO:0007032">
    <property type="term" value="P:endosome organization"/>
    <property type="evidence" value="ECO:0007669"/>
    <property type="project" value="TreeGrafter"/>
</dbReference>
<keyword evidence="4" id="KW-0862">Zinc</keyword>
<dbReference type="GO" id="GO:0006904">
    <property type="term" value="P:vesicle docking involved in exocytosis"/>
    <property type="evidence" value="ECO:0007669"/>
    <property type="project" value="TreeGrafter"/>
</dbReference>
<dbReference type="GO" id="GO:0048284">
    <property type="term" value="P:organelle fusion"/>
    <property type="evidence" value="ECO:0007669"/>
    <property type="project" value="TreeGrafter"/>
</dbReference>
<organism evidence="11">
    <name type="scientific">Fonticula alba</name>
    <name type="common">Slime mold</name>
    <dbReference type="NCBI Taxonomy" id="691883"/>
    <lineage>
        <taxon>Eukaryota</taxon>
        <taxon>Rotosphaerida</taxon>
        <taxon>Fonticulaceae</taxon>
        <taxon>Fonticula</taxon>
    </lineage>
</organism>
<feature type="compositionally biased region" description="Polar residues" evidence="8">
    <location>
        <begin position="647"/>
        <end position="661"/>
    </location>
</feature>
<dbReference type="Pfam" id="PF26148">
    <property type="entry name" value="VPS18_RING_C"/>
    <property type="match status" value="1"/>
</dbReference>
<evidence type="ECO:0000259" key="9">
    <source>
        <dbReference type="Pfam" id="PF05131"/>
    </source>
</evidence>
<dbReference type="InterPro" id="IPR007810">
    <property type="entry name" value="Pep3/Vps18_beta-prop"/>
</dbReference>
<protein>
    <submittedName>
        <fullName evidence="11">Uncharacterized protein</fullName>
    </submittedName>
</protein>
<name>A0A058ZDI3_FONAL</name>
<accession>A0A058ZDI3</accession>
<dbReference type="Proteomes" id="UP000030693">
    <property type="component" value="Unassembled WGS sequence"/>
</dbReference>
<evidence type="ECO:0000256" key="3">
    <source>
        <dbReference type="ARBA" id="ARBA00022771"/>
    </source>
</evidence>
<dbReference type="AlphaFoldDB" id="A0A058ZDI3"/>
<evidence type="ECO:0000256" key="4">
    <source>
        <dbReference type="ARBA" id="ARBA00022833"/>
    </source>
</evidence>
<evidence type="ECO:0000256" key="2">
    <source>
        <dbReference type="ARBA" id="ARBA00022723"/>
    </source>
</evidence>
<proteinExistence type="inferred from homology"/>
<keyword evidence="2" id="KW-0479">Metal-binding</keyword>
<feature type="region of interest" description="Disordered" evidence="8">
    <location>
        <begin position="222"/>
        <end position="244"/>
    </location>
</feature>
<evidence type="ECO:0000256" key="1">
    <source>
        <dbReference type="ARBA" id="ARBA00010454"/>
    </source>
</evidence>
<evidence type="ECO:0000256" key="7">
    <source>
        <dbReference type="PROSITE-ProRule" id="PRU01006"/>
    </source>
</evidence>
<evidence type="ECO:0000313" key="12">
    <source>
        <dbReference type="Proteomes" id="UP000030693"/>
    </source>
</evidence>
<dbReference type="InterPro" id="IPR058919">
    <property type="entry name" value="Pep3/Vps18_RING_C"/>
</dbReference>
<keyword evidence="3" id="KW-0863">Zinc-finger</keyword>
<dbReference type="Pfam" id="PF23556">
    <property type="entry name" value="TPR_Vps41"/>
    <property type="match status" value="1"/>
</dbReference>
<dbReference type="GO" id="GO:0008270">
    <property type="term" value="F:zinc ion binding"/>
    <property type="evidence" value="ECO:0007669"/>
    <property type="project" value="UniProtKB-KW"/>
</dbReference>
<dbReference type="PANTHER" id="PTHR23323:SF26">
    <property type="entry name" value="VACUOLAR PROTEIN SORTING-ASSOCIATED PROTEIN 18 HOMOLOG"/>
    <property type="match status" value="1"/>
</dbReference>
<dbReference type="eggNOG" id="KOG2034">
    <property type="taxonomic scope" value="Eukaryota"/>
</dbReference>
<feature type="domain" description="Pep3/Vps18 beta-propeller" evidence="9">
    <location>
        <begin position="25"/>
        <end position="441"/>
    </location>
</feature>
<feature type="domain" description="Pep3/Vps18 RING C-terminal" evidence="10">
    <location>
        <begin position="1027"/>
        <end position="1118"/>
    </location>
</feature>
<comment type="similarity">
    <text evidence="1">Belongs to the VPS18 family.</text>
</comment>
<dbReference type="PROSITE" id="PS50236">
    <property type="entry name" value="CHCR"/>
    <property type="match status" value="1"/>
</dbReference>